<feature type="signal peptide" evidence="1">
    <location>
        <begin position="1"/>
        <end position="22"/>
    </location>
</feature>
<reference evidence="3 4" key="1">
    <citation type="journal article" date="2012" name="Int. J. Syst. Evol. Microbiol.">
        <title>Flammeovirga pacifica sp. nov., isolated from deep-sea sediment.</title>
        <authorList>
            <person name="Xu H."/>
            <person name="Fu Y."/>
            <person name="Yang N."/>
            <person name="Ding Z."/>
            <person name="Lai Q."/>
            <person name="Zeng R."/>
        </authorList>
    </citation>
    <scope>NUCLEOTIDE SEQUENCE [LARGE SCALE GENOMIC DNA]</scope>
    <source>
        <strain evidence="4">DSM 24597 / LMG 26175 / WPAGA1</strain>
    </source>
</reference>
<evidence type="ECO:0000259" key="2">
    <source>
        <dbReference type="Pfam" id="PF01738"/>
    </source>
</evidence>
<dbReference type="SUPFAM" id="SSF53474">
    <property type="entry name" value="alpha/beta-Hydrolases"/>
    <property type="match status" value="1"/>
</dbReference>
<dbReference type="PANTHER" id="PTHR46623">
    <property type="entry name" value="CARBOXYMETHYLENEBUTENOLIDASE-RELATED"/>
    <property type="match status" value="1"/>
</dbReference>
<dbReference type="RefSeq" id="WP_044228587.1">
    <property type="nucleotide sequence ID" value="NZ_JRYR02000001.1"/>
</dbReference>
<evidence type="ECO:0000256" key="1">
    <source>
        <dbReference type="SAM" id="SignalP"/>
    </source>
</evidence>
<proteinExistence type="predicted"/>
<organism evidence="3 4">
    <name type="scientific">Flammeovirga pacifica</name>
    <dbReference type="NCBI Taxonomy" id="915059"/>
    <lineage>
        <taxon>Bacteria</taxon>
        <taxon>Pseudomonadati</taxon>
        <taxon>Bacteroidota</taxon>
        <taxon>Cytophagia</taxon>
        <taxon>Cytophagales</taxon>
        <taxon>Flammeovirgaceae</taxon>
        <taxon>Flammeovirga</taxon>
    </lineage>
</organism>
<sequence>MKKLNIFLSLLFLIGLSFLSFHQTSEPKEAVLCHADIESARAFAEFTNQKEFRDAHSMSRTLDKTKFKGKRISFTVADGENGEAYFVKSKKKSSKYLFVFHEWWGLNDYVRNESDRYAKDLSDVNIIALDLYDGKVGTTRDEASKYMKACDPKRAASIIQGALAYIGKDAKVATVGWCFGGGWSLQSALQVDQQAVGCVMYYGMPVKDVARLKELKCDVLGIFGEKDKWINPEVAKEFEQNMKEAGKNLTVKMYGSDHAFANPSSDRYNEADAQNANKEALAFIKKSFEVQP</sequence>
<evidence type="ECO:0000313" key="3">
    <source>
        <dbReference type="EMBL" id="OHX67433.1"/>
    </source>
</evidence>
<name>A0A1S1Z2N5_FLAPC</name>
<dbReference type="Pfam" id="PF01738">
    <property type="entry name" value="DLH"/>
    <property type="match status" value="1"/>
</dbReference>
<dbReference type="Proteomes" id="UP000179797">
    <property type="component" value="Unassembled WGS sequence"/>
</dbReference>
<dbReference type="AlphaFoldDB" id="A0A1S1Z2N5"/>
<comment type="caution">
    <text evidence="3">The sequence shown here is derived from an EMBL/GenBank/DDBJ whole genome shotgun (WGS) entry which is preliminary data.</text>
</comment>
<dbReference type="GO" id="GO:0016787">
    <property type="term" value="F:hydrolase activity"/>
    <property type="evidence" value="ECO:0007669"/>
    <property type="project" value="InterPro"/>
</dbReference>
<dbReference type="InterPro" id="IPR029058">
    <property type="entry name" value="AB_hydrolase_fold"/>
</dbReference>
<feature type="chain" id="PRO_5010376453" description="Dienelactone hydrolase domain-containing protein" evidence="1">
    <location>
        <begin position="23"/>
        <end position="292"/>
    </location>
</feature>
<dbReference type="STRING" id="915059.NH26_14320"/>
<evidence type="ECO:0000313" key="4">
    <source>
        <dbReference type="Proteomes" id="UP000179797"/>
    </source>
</evidence>
<keyword evidence="4" id="KW-1185">Reference proteome</keyword>
<dbReference type="InterPro" id="IPR002925">
    <property type="entry name" value="Dienelactn_hydro"/>
</dbReference>
<keyword evidence="1" id="KW-0732">Signal</keyword>
<dbReference type="InterPro" id="IPR051049">
    <property type="entry name" value="Dienelactone_hydrolase-like"/>
</dbReference>
<dbReference type="EMBL" id="JRYR02000001">
    <property type="protein sequence ID" value="OHX67433.1"/>
    <property type="molecule type" value="Genomic_DNA"/>
</dbReference>
<protein>
    <recommendedName>
        <fullName evidence="2">Dienelactone hydrolase domain-containing protein</fullName>
    </recommendedName>
</protein>
<gene>
    <name evidence="3" type="ORF">NH26_14320</name>
</gene>
<dbReference type="OrthoDB" id="9787933at2"/>
<accession>A0A1S1Z2N5</accession>
<feature type="domain" description="Dienelactone hydrolase" evidence="2">
    <location>
        <begin position="84"/>
        <end position="286"/>
    </location>
</feature>
<dbReference type="PANTHER" id="PTHR46623:SF6">
    <property type="entry name" value="ALPHA_BETA-HYDROLASES SUPERFAMILY PROTEIN"/>
    <property type="match status" value="1"/>
</dbReference>
<dbReference type="Gene3D" id="3.40.50.1820">
    <property type="entry name" value="alpha/beta hydrolase"/>
    <property type="match status" value="1"/>
</dbReference>